<dbReference type="RefSeq" id="WP_132282954.1">
    <property type="nucleotide sequence ID" value="NZ_SMGQ01000015.1"/>
</dbReference>
<sequence>MKHNNKRVCKIIHELTYFLLMLGATNLNVNVEHRKDEYKITIKSNFNKKEQRYIDKLIKGVTAPRQEEIEEYYWELAGETDLESELNLIGIMINEANVEVNDDLIEIELYRKK</sequence>
<evidence type="ECO:0000313" key="1">
    <source>
        <dbReference type="EMBL" id="TCK90503.1"/>
    </source>
</evidence>
<name>A0A4R1ML17_9FIRM</name>
<dbReference type="Proteomes" id="UP000294545">
    <property type="component" value="Unassembled WGS sequence"/>
</dbReference>
<keyword evidence="2" id="KW-1185">Reference proteome</keyword>
<accession>A0A4R1ML17</accession>
<dbReference type="AlphaFoldDB" id="A0A4R1ML17"/>
<organism evidence="1 2">
    <name type="scientific">Natranaerovirga hydrolytica</name>
    <dbReference type="NCBI Taxonomy" id="680378"/>
    <lineage>
        <taxon>Bacteria</taxon>
        <taxon>Bacillati</taxon>
        <taxon>Bacillota</taxon>
        <taxon>Clostridia</taxon>
        <taxon>Lachnospirales</taxon>
        <taxon>Natranaerovirgaceae</taxon>
        <taxon>Natranaerovirga</taxon>
    </lineage>
</organism>
<dbReference type="EMBL" id="SMGQ01000015">
    <property type="protein sequence ID" value="TCK90503.1"/>
    <property type="molecule type" value="Genomic_DNA"/>
</dbReference>
<protein>
    <submittedName>
        <fullName evidence="1">Uncharacterized protein</fullName>
    </submittedName>
</protein>
<reference evidence="1 2" key="1">
    <citation type="submission" date="2019-03" db="EMBL/GenBank/DDBJ databases">
        <title>Genomic Encyclopedia of Type Strains, Phase IV (KMG-IV): sequencing the most valuable type-strain genomes for metagenomic binning, comparative biology and taxonomic classification.</title>
        <authorList>
            <person name="Goeker M."/>
        </authorList>
    </citation>
    <scope>NUCLEOTIDE SEQUENCE [LARGE SCALE GENOMIC DNA]</scope>
    <source>
        <strain evidence="1 2">DSM 24176</strain>
    </source>
</reference>
<evidence type="ECO:0000313" key="2">
    <source>
        <dbReference type="Proteomes" id="UP000294545"/>
    </source>
</evidence>
<gene>
    <name evidence="1" type="ORF">EDC19_2272</name>
</gene>
<proteinExistence type="predicted"/>
<dbReference type="OrthoDB" id="9794280at2"/>
<comment type="caution">
    <text evidence="1">The sequence shown here is derived from an EMBL/GenBank/DDBJ whole genome shotgun (WGS) entry which is preliminary data.</text>
</comment>